<accession>A0ABY3SQW2</accession>
<proteinExistence type="predicted"/>
<keyword evidence="2" id="KW-0456">Lyase</keyword>
<name>A0ABY3SQW2_9BACL</name>
<evidence type="ECO:0000259" key="1">
    <source>
        <dbReference type="Pfam" id="PF16363"/>
    </source>
</evidence>
<dbReference type="GO" id="GO:0008446">
    <property type="term" value="F:GDP-mannose 4,6-dehydratase activity"/>
    <property type="evidence" value="ECO:0007669"/>
    <property type="project" value="UniProtKB-EC"/>
</dbReference>
<dbReference type="Pfam" id="PF16363">
    <property type="entry name" value="GDP_Man_Dehyd"/>
    <property type="match status" value="1"/>
</dbReference>
<dbReference type="SUPFAM" id="SSF51735">
    <property type="entry name" value="NAD(P)-binding Rossmann-fold domains"/>
    <property type="match status" value="1"/>
</dbReference>
<protein>
    <submittedName>
        <fullName evidence="2">GDP-mannose 4,6-dehydratase</fullName>
        <ecNumber evidence="2">4.2.1.47</ecNumber>
    </submittedName>
</protein>
<feature type="domain" description="NAD(P)-binding" evidence="1">
    <location>
        <begin position="8"/>
        <end position="305"/>
    </location>
</feature>
<keyword evidence="3" id="KW-1185">Reference proteome</keyword>
<gene>
    <name evidence="2" type="ORF">L0M14_12300</name>
</gene>
<dbReference type="InterPro" id="IPR036291">
    <property type="entry name" value="NAD(P)-bd_dom_sf"/>
</dbReference>
<evidence type="ECO:0000313" key="2">
    <source>
        <dbReference type="EMBL" id="UJF35790.1"/>
    </source>
</evidence>
<organism evidence="2 3">
    <name type="scientific">Paenibacillus hexagrammi</name>
    <dbReference type="NCBI Taxonomy" id="2908839"/>
    <lineage>
        <taxon>Bacteria</taxon>
        <taxon>Bacillati</taxon>
        <taxon>Bacillota</taxon>
        <taxon>Bacilli</taxon>
        <taxon>Bacillales</taxon>
        <taxon>Paenibacillaceae</taxon>
        <taxon>Paenibacillus</taxon>
    </lineage>
</organism>
<sequence>MTALGLVLITGVNGFLGKHVAETLLSDGFAVVGTGRSSSCRLQHERLQYVRLDMMDEAGIQSLLRSYEFTHIVHLAGANDVRKSYEDPMHTLGVNVGGALYLLEALRQINPAQLQAFVAAGTAYEYDLKGSLLKEDCPVLPVSPYAWSKHMMTSVLRMYGRIYQLPTRIARTFNLIGPGGGAGACSQFAREVAAMEKGTYPAILQTGNLETKRDFLDVRDAASAYCRLLLAKSPLPGSVYNVCSGHAYSLREIVQLLKKHARIPFDIQIDASRFRVSDVPHLAGSCEKLKLHTGWEPSIPLEQSVLDTLNEYRATAP</sequence>
<dbReference type="Gene3D" id="3.40.50.720">
    <property type="entry name" value="NAD(P)-binding Rossmann-like Domain"/>
    <property type="match status" value="1"/>
</dbReference>
<dbReference type="RefSeq" id="WP_235122347.1">
    <property type="nucleotide sequence ID" value="NZ_CP090978.1"/>
</dbReference>
<evidence type="ECO:0000313" key="3">
    <source>
        <dbReference type="Proteomes" id="UP001649230"/>
    </source>
</evidence>
<dbReference type="Proteomes" id="UP001649230">
    <property type="component" value="Chromosome"/>
</dbReference>
<dbReference type="EMBL" id="CP090978">
    <property type="protein sequence ID" value="UJF35790.1"/>
    <property type="molecule type" value="Genomic_DNA"/>
</dbReference>
<dbReference type="EC" id="4.2.1.47" evidence="2"/>
<dbReference type="PANTHER" id="PTHR43000">
    <property type="entry name" value="DTDP-D-GLUCOSE 4,6-DEHYDRATASE-RELATED"/>
    <property type="match status" value="1"/>
</dbReference>
<reference evidence="2 3" key="1">
    <citation type="journal article" date="2024" name="Int. J. Syst. Evol. Microbiol.">
        <title>Paenibacillus hexagrammi sp. nov., a novel bacterium isolated from the gut content of Hexagrammos agrammus.</title>
        <authorList>
            <person name="Jung H.K."/>
            <person name="Kim D.G."/>
            <person name="Zin H."/>
            <person name="Park J."/>
            <person name="Jung H."/>
            <person name="Kim Y.O."/>
            <person name="Kong H.J."/>
            <person name="Kim J.W."/>
            <person name="Kim Y.S."/>
        </authorList>
    </citation>
    <scope>NUCLEOTIDE SEQUENCE [LARGE SCALE GENOMIC DNA]</scope>
    <source>
        <strain evidence="2 3">YPD9-1</strain>
    </source>
</reference>
<dbReference type="Gene3D" id="3.90.25.10">
    <property type="entry name" value="UDP-galactose 4-epimerase, domain 1"/>
    <property type="match status" value="1"/>
</dbReference>
<dbReference type="InterPro" id="IPR016040">
    <property type="entry name" value="NAD(P)-bd_dom"/>
</dbReference>